<dbReference type="SUPFAM" id="SSF52047">
    <property type="entry name" value="RNI-like"/>
    <property type="match status" value="1"/>
</dbReference>
<gene>
    <name evidence="1" type="ORF">K444DRAFT_144222</name>
</gene>
<evidence type="ECO:0000313" key="1">
    <source>
        <dbReference type="EMBL" id="PMD53693.1"/>
    </source>
</evidence>
<dbReference type="Gene3D" id="3.80.10.10">
    <property type="entry name" value="Ribonuclease Inhibitor"/>
    <property type="match status" value="1"/>
</dbReference>
<dbReference type="InParanoid" id="A0A2J6SSM7"/>
<protein>
    <recommendedName>
        <fullName evidence="3">F-box domain-containing protein</fullName>
    </recommendedName>
</protein>
<sequence>MSNPAPPTFLTLPMEIRLQIYDYLYRPWHSPPPPSERSGIASVCQQTRRETFPFILRVPRYFGTAERLWEWALRGDQKHLDFITEMSVMVLGDSLSKFWALRHAPRDIRDETVPYSSGWWEATYLKRVPPAYIKPVSIWRSIINTISKLLKSICTRNTNEAPRSVVVATWQVFSSLPNLQKLAIAFQHPLRYTIDGSSTAYPGPVDSVHEQNLILEMISNACPTIHTLVISNSSERLNLSYLTKFHNLRHLNFNGKISTSPEDALQILRSLKSLNTITLVRPPSSKVMWPPSTISSITPDIISKMNPLRSLSLICDDKEATCQFYSAERAGNLGASLDERGSSS</sequence>
<reference evidence="1 2" key="1">
    <citation type="submission" date="2016-04" db="EMBL/GenBank/DDBJ databases">
        <title>A degradative enzymes factory behind the ericoid mycorrhizal symbiosis.</title>
        <authorList>
            <consortium name="DOE Joint Genome Institute"/>
            <person name="Martino E."/>
            <person name="Morin E."/>
            <person name="Grelet G."/>
            <person name="Kuo A."/>
            <person name="Kohler A."/>
            <person name="Daghino S."/>
            <person name="Barry K."/>
            <person name="Choi C."/>
            <person name="Cichocki N."/>
            <person name="Clum A."/>
            <person name="Copeland A."/>
            <person name="Hainaut M."/>
            <person name="Haridas S."/>
            <person name="Labutti K."/>
            <person name="Lindquist E."/>
            <person name="Lipzen A."/>
            <person name="Khouja H.-R."/>
            <person name="Murat C."/>
            <person name="Ohm R."/>
            <person name="Olson A."/>
            <person name="Spatafora J."/>
            <person name="Veneault-Fourrey C."/>
            <person name="Henrissat B."/>
            <person name="Grigoriev I."/>
            <person name="Martin F."/>
            <person name="Perotto S."/>
        </authorList>
    </citation>
    <scope>NUCLEOTIDE SEQUENCE [LARGE SCALE GENOMIC DNA]</scope>
    <source>
        <strain evidence="1 2">E</strain>
    </source>
</reference>
<proteinExistence type="predicted"/>
<dbReference type="InterPro" id="IPR032675">
    <property type="entry name" value="LRR_dom_sf"/>
</dbReference>
<dbReference type="Proteomes" id="UP000235371">
    <property type="component" value="Unassembled WGS sequence"/>
</dbReference>
<keyword evidence="2" id="KW-1185">Reference proteome</keyword>
<accession>A0A2J6SSM7</accession>
<evidence type="ECO:0000313" key="2">
    <source>
        <dbReference type="Proteomes" id="UP000235371"/>
    </source>
</evidence>
<evidence type="ECO:0008006" key="3">
    <source>
        <dbReference type="Google" id="ProtNLM"/>
    </source>
</evidence>
<dbReference type="EMBL" id="KZ613871">
    <property type="protein sequence ID" value="PMD53693.1"/>
    <property type="molecule type" value="Genomic_DNA"/>
</dbReference>
<dbReference type="OrthoDB" id="4413570at2759"/>
<organism evidence="1 2">
    <name type="scientific">Hyaloscypha bicolor E</name>
    <dbReference type="NCBI Taxonomy" id="1095630"/>
    <lineage>
        <taxon>Eukaryota</taxon>
        <taxon>Fungi</taxon>
        <taxon>Dikarya</taxon>
        <taxon>Ascomycota</taxon>
        <taxon>Pezizomycotina</taxon>
        <taxon>Leotiomycetes</taxon>
        <taxon>Helotiales</taxon>
        <taxon>Hyaloscyphaceae</taxon>
        <taxon>Hyaloscypha</taxon>
        <taxon>Hyaloscypha bicolor</taxon>
    </lineage>
</organism>
<name>A0A2J6SSM7_9HELO</name>
<dbReference type="RefSeq" id="XP_024730597.1">
    <property type="nucleotide sequence ID" value="XM_024870550.1"/>
</dbReference>
<dbReference type="GeneID" id="36578632"/>
<dbReference type="AlphaFoldDB" id="A0A2J6SSM7"/>